<keyword evidence="1" id="KW-0677">Repeat</keyword>
<dbReference type="OrthoDB" id="2143914at2759"/>
<dbReference type="Gene3D" id="1.10.10.60">
    <property type="entry name" value="Homeodomain-like"/>
    <property type="match status" value="2"/>
</dbReference>
<evidence type="ECO:0000313" key="5">
    <source>
        <dbReference type="EMBL" id="CAG8480096.1"/>
    </source>
</evidence>
<protein>
    <submittedName>
        <fullName evidence="5">6304_t:CDS:1</fullName>
    </submittedName>
</protein>
<sequence>MTLYSNNWTTVSEENTKPFNKETKKEDEKLVDLVAKYGPKKWKFIAALMKTRNAKQCRERWDSHLKPGIQKAGKNPFTPDEEEIIMESCDKGEKWAKIALKLGNGRTSNDIKNAYNQRLRHKHQKSRMSVQYILNK</sequence>
<evidence type="ECO:0000259" key="3">
    <source>
        <dbReference type="PROSITE" id="PS50090"/>
    </source>
</evidence>
<dbReference type="PANTHER" id="PTHR45614">
    <property type="entry name" value="MYB PROTEIN-RELATED"/>
    <property type="match status" value="1"/>
</dbReference>
<dbReference type="SMART" id="SM00717">
    <property type="entry name" value="SANT"/>
    <property type="match status" value="2"/>
</dbReference>
<dbReference type="InterPro" id="IPR017930">
    <property type="entry name" value="Myb_dom"/>
</dbReference>
<evidence type="ECO:0000256" key="1">
    <source>
        <dbReference type="ARBA" id="ARBA00022737"/>
    </source>
</evidence>
<dbReference type="Proteomes" id="UP000789759">
    <property type="component" value="Unassembled WGS sequence"/>
</dbReference>
<keyword evidence="2" id="KW-0238">DNA-binding</keyword>
<dbReference type="CDD" id="cd00167">
    <property type="entry name" value="SANT"/>
    <property type="match status" value="1"/>
</dbReference>
<reference evidence="5" key="1">
    <citation type="submission" date="2021-06" db="EMBL/GenBank/DDBJ databases">
        <authorList>
            <person name="Kallberg Y."/>
            <person name="Tangrot J."/>
            <person name="Rosling A."/>
        </authorList>
    </citation>
    <scope>NUCLEOTIDE SEQUENCE</scope>
    <source>
        <strain evidence="5">FL966</strain>
    </source>
</reference>
<dbReference type="GO" id="GO:0000278">
    <property type="term" value="P:mitotic cell cycle"/>
    <property type="evidence" value="ECO:0007669"/>
    <property type="project" value="TreeGrafter"/>
</dbReference>
<evidence type="ECO:0000313" key="6">
    <source>
        <dbReference type="Proteomes" id="UP000789759"/>
    </source>
</evidence>
<dbReference type="AlphaFoldDB" id="A0A9N8W7Z4"/>
<evidence type="ECO:0000256" key="2">
    <source>
        <dbReference type="ARBA" id="ARBA00023125"/>
    </source>
</evidence>
<proteinExistence type="predicted"/>
<dbReference type="PROSITE" id="PS51294">
    <property type="entry name" value="HTH_MYB"/>
    <property type="match status" value="2"/>
</dbReference>
<dbReference type="InterPro" id="IPR050560">
    <property type="entry name" value="MYB_TF"/>
</dbReference>
<keyword evidence="6" id="KW-1185">Reference proteome</keyword>
<dbReference type="PANTHER" id="PTHR45614:SF25">
    <property type="entry name" value="MYB PROTEIN"/>
    <property type="match status" value="1"/>
</dbReference>
<dbReference type="PROSITE" id="PS50090">
    <property type="entry name" value="MYB_LIKE"/>
    <property type="match status" value="2"/>
</dbReference>
<dbReference type="FunFam" id="1.10.10.60:FF:000010">
    <property type="entry name" value="Transcriptional activator Myb isoform A"/>
    <property type="match status" value="1"/>
</dbReference>
<organism evidence="5 6">
    <name type="scientific">Cetraspora pellucida</name>
    <dbReference type="NCBI Taxonomy" id="1433469"/>
    <lineage>
        <taxon>Eukaryota</taxon>
        <taxon>Fungi</taxon>
        <taxon>Fungi incertae sedis</taxon>
        <taxon>Mucoromycota</taxon>
        <taxon>Glomeromycotina</taxon>
        <taxon>Glomeromycetes</taxon>
        <taxon>Diversisporales</taxon>
        <taxon>Gigasporaceae</taxon>
        <taxon>Cetraspora</taxon>
    </lineage>
</organism>
<feature type="domain" description="Myb-like" evidence="3">
    <location>
        <begin position="69"/>
        <end position="119"/>
    </location>
</feature>
<dbReference type="EMBL" id="CAJVQA010000546">
    <property type="protein sequence ID" value="CAG8480096.1"/>
    <property type="molecule type" value="Genomic_DNA"/>
</dbReference>
<dbReference type="SUPFAM" id="SSF46689">
    <property type="entry name" value="Homeodomain-like"/>
    <property type="match status" value="1"/>
</dbReference>
<dbReference type="GO" id="GO:0000981">
    <property type="term" value="F:DNA-binding transcription factor activity, RNA polymerase II-specific"/>
    <property type="evidence" value="ECO:0007669"/>
    <property type="project" value="TreeGrafter"/>
</dbReference>
<dbReference type="Pfam" id="PF00249">
    <property type="entry name" value="Myb_DNA-binding"/>
    <property type="match status" value="2"/>
</dbReference>
<accession>A0A9N8W7Z4</accession>
<name>A0A9N8W7Z4_9GLOM</name>
<feature type="domain" description="HTH myb-type" evidence="4">
    <location>
        <begin position="74"/>
        <end position="123"/>
    </location>
</feature>
<gene>
    <name evidence="5" type="ORF">CPELLU_LOCUS1478</name>
</gene>
<comment type="caution">
    <text evidence="5">The sequence shown here is derived from an EMBL/GenBank/DDBJ whole genome shotgun (WGS) entry which is preliminary data.</text>
</comment>
<dbReference type="InterPro" id="IPR009057">
    <property type="entry name" value="Homeodomain-like_sf"/>
</dbReference>
<dbReference type="InterPro" id="IPR001005">
    <property type="entry name" value="SANT/Myb"/>
</dbReference>
<dbReference type="GO" id="GO:0005634">
    <property type="term" value="C:nucleus"/>
    <property type="evidence" value="ECO:0007669"/>
    <property type="project" value="TreeGrafter"/>
</dbReference>
<evidence type="ECO:0000259" key="4">
    <source>
        <dbReference type="PROSITE" id="PS51294"/>
    </source>
</evidence>
<feature type="domain" description="Myb-like" evidence="3">
    <location>
        <begin position="23"/>
        <end position="65"/>
    </location>
</feature>
<feature type="domain" description="HTH myb-type" evidence="4">
    <location>
        <begin position="23"/>
        <end position="69"/>
    </location>
</feature>
<dbReference type="GO" id="GO:0000978">
    <property type="term" value="F:RNA polymerase II cis-regulatory region sequence-specific DNA binding"/>
    <property type="evidence" value="ECO:0007669"/>
    <property type="project" value="TreeGrafter"/>
</dbReference>
<dbReference type="GO" id="GO:0045944">
    <property type="term" value="P:positive regulation of transcription by RNA polymerase II"/>
    <property type="evidence" value="ECO:0007669"/>
    <property type="project" value="TreeGrafter"/>
</dbReference>